<reference evidence="4" key="1">
    <citation type="journal article" date="2019" name="Int. J. Syst. Evol. Microbiol.">
        <title>The Global Catalogue of Microorganisms (GCM) 10K type strain sequencing project: providing services to taxonomists for standard genome sequencing and annotation.</title>
        <authorList>
            <consortium name="The Broad Institute Genomics Platform"/>
            <consortium name="The Broad Institute Genome Sequencing Center for Infectious Disease"/>
            <person name="Wu L."/>
            <person name="Ma J."/>
        </authorList>
    </citation>
    <scope>NUCLEOTIDE SEQUENCE [LARGE SCALE GENOMIC DNA]</scope>
    <source>
        <strain evidence="4">JCM 4253</strain>
    </source>
</reference>
<dbReference type="AlphaFoldDB" id="A0A919KBW4"/>
<feature type="compositionally biased region" description="Low complexity" evidence="1">
    <location>
        <begin position="34"/>
        <end position="46"/>
    </location>
</feature>
<comment type="caution">
    <text evidence="3">The sequence shown here is derived from an EMBL/GenBank/DDBJ whole genome shotgun (WGS) entry which is preliminary data.</text>
</comment>
<feature type="region of interest" description="Disordered" evidence="1">
    <location>
        <begin position="23"/>
        <end position="46"/>
    </location>
</feature>
<gene>
    <name evidence="3" type="ORF">GCM10018980_41250</name>
</gene>
<feature type="signal peptide" evidence="2">
    <location>
        <begin position="1"/>
        <end position="16"/>
    </location>
</feature>
<dbReference type="EMBL" id="BNBF01000012">
    <property type="protein sequence ID" value="GHG55814.1"/>
    <property type="molecule type" value="Genomic_DNA"/>
</dbReference>
<evidence type="ECO:0008006" key="5">
    <source>
        <dbReference type="Google" id="ProtNLM"/>
    </source>
</evidence>
<protein>
    <recommendedName>
        <fullName evidence="5">Lipoprotein</fullName>
    </recommendedName>
</protein>
<name>A0A919KBW4_9ACTN</name>
<evidence type="ECO:0000256" key="2">
    <source>
        <dbReference type="SAM" id="SignalP"/>
    </source>
</evidence>
<evidence type="ECO:0000313" key="4">
    <source>
        <dbReference type="Proteomes" id="UP000619355"/>
    </source>
</evidence>
<keyword evidence="4" id="KW-1185">Reference proteome</keyword>
<proteinExistence type="predicted"/>
<organism evidence="3 4">
    <name type="scientific">Streptomyces capoamus</name>
    <dbReference type="NCBI Taxonomy" id="68183"/>
    <lineage>
        <taxon>Bacteria</taxon>
        <taxon>Bacillati</taxon>
        <taxon>Actinomycetota</taxon>
        <taxon>Actinomycetes</taxon>
        <taxon>Kitasatosporales</taxon>
        <taxon>Streptomycetaceae</taxon>
        <taxon>Streptomyces</taxon>
    </lineage>
</organism>
<dbReference type="Proteomes" id="UP000619355">
    <property type="component" value="Unassembled WGS sequence"/>
</dbReference>
<keyword evidence="2" id="KW-0732">Signal</keyword>
<feature type="chain" id="PRO_5038535811" description="Lipoprotein" evidence="2">
    <location>
        <begin position="17"/>
        <end position="129"/>
    </location>
</feature>
<sequence length="129" mass="13706">MRFLVFGLAVPAMLCAAGCAGPGGPPPSRHSPVDSGSSAAARSASDADLCTRLVVHWSREVLDGDSYGDYQSMGLSNGQYEILRDVVDAARPLRHRHGRAAADELIARQARAGCTERYRHGTPSSGPWT</sequence>
<evidence type="ECO:0000313" key="3">
    <source>
        <dbReference type="EMBL" id="GHG55814.1"/>
    </source>
</evidence>
<accession>A0A919KBW4</accession>
<evidence type="ECO:0000256" key="1">
    <source>
        <dbReference type="SAM" id="MobiDB-lite"/>
    </source>
</evidence>